<name>A0A9J6FGF5_HAELO</name>
<proteinExistence type="predicted"/>
<dbReference type="Proteomes" id="UP000821853">
    <property type="component" value="Unassembled WGS sequence"/>
</dbReference>
<evidence type="ECO:0000313" key="1">
    <source>
        <dbReference type="EMBL" id="KAH9365398.1"/>
    </source>
</evidence>
<comment type="caution">
    <text evidence="1">The sequence shown here is derived from an EMBL/GenBank/DDBJ whole genome shotgun (WGS) entry which is preliminary data.</text>
</comment>
<dbReference type="AlphaFoldDB" id="A0A9J6FGF5"/>
<accession>A0A9J6FGF5</accession>
<sequence>MNWQRFRDLLIQPTGHDAPDKPCPEIIDRILRAAEATTTISEVEGDSPAPDRHLVYLWKHSDELEKTYIAGGRTYHNLVKIREQTAKIHRHAKLLAGQRWEEYFQTFFTTYRSRKALVNVTVFFWTQ</sequence>
<reference evidence="1 2" key="1">
    <citation type="journal article" date="2020" name="Cell">
        <title>Large-Scale Comparative Analyses of Tick Genomes Elucidate Their Genetic Diversity and Vector Capacities.</title>
        <authorList>
            <consortium name="Tick Genome and Microbiome Consortium (TIGMIC)"/>
            <person name="Jia N."/>
            <person name="Wang J."/>
            <person name="Shi W."/>
            <person name="Du L."/>
            <person name="Sun Y."/>
            <person name="Zhan W."/>
            <person name="Jiang J.F."/>
            <person name="Wang Q."/>
            <person name="Zhang B."/>
            <person name="Ji P."/>
            <person name="Bell-Sakyi L."/>
            <person name="Cui X.M."/>
            <person name="Yuan T.T."/>
            <person name="Jiang B.G."/>
            <person name="Yang W.F."/>
            <person name="Lam T.T."/>
            <person name="Chang Q.C."/>
            <person name="Ding S.J."/>
            <person name="Wang X.J."/>
            <person name="Zhu J.G."/>
            <person name="Ruan X.D."/>
            <person name="Zhao L."/>
            <person name="Wei J.T."/>
            <person name="Ye R.Z."/>
            <person name="Que T.C."/>
            <person name="Du C.H."/>
            <person name="Zhou Y.H."/>
            <person name="Cheng J.X."/>
            <person name="Dai P.F."/>
            <person name="Guo W.B."/>
            <person name="Han X.H."/>
            <person name="Huang E.J."/>
            <person name="Li L.F."/>
            <person name="Wei W."/>
            <person name="Gao Y.C."/>
            <person name="Liu J.Z."/>
            <person name="Shao H.Z."/>
            <person name="Wang X."/>
            <person name="Wang C.C."/>
            <person name="Yang T.C."/>
            <person name="Huo Q.B."/>
            <person name="Li W."/>
            <person name="Chen H.Y."/>
            <person name="Chen S.E."/>
            <person name="Zhou L.G."/>
            <person name="Ni X.B."/>
            <person name="Tian J.H."/>
            <person name="Sheng Y."/>
            <person name="Liu T."/>
            <person name="Pan Y.S."/>
            <person name="Xia L.Y."/>
            <person name="Li J."/>
            <person name="Zhao F."/>
            <person name="Cao W.C."/>
        </authorList>
    </citation>
    <scope>NUCLEOTIDE SEQUENCE [LARGE SCALE GENOMIC DNA]</scope>
    <source>
        <strain evidence="1">HaeL-2018</strain>
    </source>
</reference>
<keyword evidence="2" id="KW-1185">Reference proteome</keyword>
<evidence type="ECO:0000313" key="2">
    <source>
        <dbReference type="Proteomes" id="UP000821853"/>
    </source>
</evidence>
<dbReference type="EMBL" id="JABSTR010000003">
    <property type="protein sequence ID" value="KAH9365398.1"/>
    <property type="molecule type" value="Genomic_DNA"/>
</dbReference>
<gene>
    <name evidence="1" type="ORF">HPB48_022542</name>
</gene>
<organism evidence="1 2">
    <name type="scientific">Haemaphysalis longicornis</name>
    <name type="common">Bush tick</name>
    <dbReference type="NCBI Taxonomy" id="44386"/>
    <lineage>
        <taxon>Eukaryota</taxon>
        <taxon>Metazoa</taxon>
        <taxon>Ecdysozoa</taxon>
        <taxon>Arthropoda</taxon>
        <taxon>Chelicerata</taxon>
        <taxon>Arachnida</taxon>
        <taxon>Acari</taxon>
        <taxon>Parasitiformes</taxon>
        <taxon>Ixodida</taxon>
        <taxon>Ixodoidea</taxon>
        <taxon>Ixodidae</taxon>
        <taxon>Haemaphysalinae</taxon>
        <taxon>Haemaphysalis</taxon>
    </lineage>
</organism>
<dbReference type="VEuPathDB" id="VectorBase:HLOH_064661"/>
<protein>
    <submittedName>
        <fullName evidence="1">Uncharacterized protein</fullName>
    </submittedName>
</protein>